<feature type="compositionally biased region" description="Acidic residues" evidence="1">
    <location>
        <begin position="456"/>
        <end position="484"/>
    </location>
</feature>
<gene>
    <name evidence="2" type="ORF">FZD47_20990</name>
</gene>
<dbReference type="RefSeq" id="WP_148950835.1">
    <property type="nucleotide sequence ID" value="NZ_VTES01000006.1"/>
</dbReference>
<organism evidence="2 3">
    <name type="scientific">Bacillus infantis</name>
    <dbReference type="NCBI Taxonomy" id="324767"/>
    <lineage>
        <taxon>Bacteria</taxon>
        <taxon>Bacillati</taxon>
        <taxon>Bacillota</taxon>
        <taxon>Bacilli</taxon>
        <taxon>Bacillales</taxon>
        <taxon>Bacillaceae</taxon>
        <taxon>Bacillus</taxon>
    </lineage>
</organism>
<dbReference type="GO" id="GO:0051301">
    <property type="term" value="P:cell division"/>
    <property type="evidence" value="ECO:0007669"/>
    <property type="project" value="UniProtKB-KW"/>
</dbReference>
<dbReference type="EMBL" id="VTES01000006">
    <property type="protein sequence ID" value="TYS60686.1"/>
    <property type="molecule type" value="Genomic_DNA"/>
</dbReference>
<proteinExistence type="predicted"/>
<dbReference type="InterPro" id="IPR036525">
    <property type="entry name" value="Tubulin/FtsZ_GTPase_sf"/>
</dbReference>
<sequence length="484" mass="53945">MAKSFIKNKPAINMTMVGFGQAGTRMADTFAKIKDENGKSVYNCLALNSNDGDLKGLKHIPSGNQVSLNLGGLGKNPQKAIQVLEENEAAKNQLKSFITERVRPTDDLVLFFAGLGGGTGTSTIVKAIEEFYEFNNKPMIKEELTKIQKETDPAEFKANIKKYMKLAIKRAEAKFVKIGVVVTLPLRADGPDTLRQVNDFSQRIWKIANDKTKGIAFVLFADNQYFYDEFKKLPENQKENENFRDFGNKMIAELIHELNTATTGGGTSVTFDSEDFRRVILEGNGCLVVNRVSKPIRDINNGHDVQAMFLDAMKSSSLHEPIELTKKAEDGSIYLSKVHHIGLMAVLDESKSLGSSFIDDARISIIEDDAFSITGTVFSGYLEEKNNHQASVYTFFKTDGLPKRLSAGLVEEFQEFQDRQRAVKFEASTIQTIDITDDDDDDFDLDLAEFGLEEVAAGDEENKDEDNGEDINIDDLDFSIIDED</sequence>
<dbReference type="Gene3D" id="3.40.50.1440">
    <property type="entry name" value="Tubulin/FtsZ, GTPase domain"/>
    <property type="match status" value="2"/>
</dbReference>
<evidence type="ECO:0000313" key="2">
    <source>
        <dbReference type="EMBL" id="TYS60686.1"/>
    </source>
</evidence>
<comment type="caution">
    <text evidence="2">The sequence shown here is derived from an EMBL/GenBank/DDBJ whole genome shotgun (WGS) entry which is preliminary data.</text>
</comment>
<evidence type="ECO:0000313" key="3">
    <source>
        <dbReference type="Proteomes" id="UP000323732"/>
    </source>
</evidence>
<dbReference type="AlphaFoldDB" id="A0A5D4SFW5"/>
<dbReference type="Proteomes" id="UP000323732">
    <property type="component" value="Unassembled WGS sequence"/>
</dbReference>
<keyword evidence="2" id="KW-0131">Cell cycle</keyword>
<keyword evidence="2" id="KW-0132">Cell division</keyword>
<feature type="region of interest" description="Disordered" evidence="1">
    <location>
        <begin position="455"/>
        <end position="484"/>
    </location>
</feature>
<name>A0A5D4SFW5_9BACI</name>
<dbReference type="SUPFAM" id="SSF52490">
    <property type="entry name" value="Tubulin nucleotide-binding domain-like"/>
    <property type="match status" value="1"/>
</dbReference>
<protein>
    <submittedName>
        <fullName evidence="2">Cell division protein FtsZ</fullName>
    </submittedName>
</protein>
<reference evidence="2 3" key="1">
    <citation type="submission" date="2019-08" db="EMBL/GenBank/DDBJ databases">
        <title>Bacillus genomes from the desert of Cuatro Cienegas, Coahuila.</title>
        <authorList>
            <person name="Olmedo-Alvarez G."/>
        </authorList>
    </citation>
    <scope>NUCLEOTIDE SEQUENCE [LARGE SCALE GENOMIC DNA]</scope>
    <source>
        <strain evidence="2 3">CH37_1T</strain>
    </source>
</reference>
<evidence type="ECO:0000256" key="1">
    <source>
        <dbReference type="SAM" id="MobiDB-lite"/>
    </source>
</evidence>
<accession>A0A5D4SFW5</accession>